<dbReference type="Gene3D" id="3.40.50.720">
    <property type="entry name" value="NAD(P)-binding Rossmann-like Domain"/>
    <property type="match status" value="1"/>
</dbReference>
<organism evidence="2 3">
    <name type="scientific">Marasmius tenuissimus</name>
    <dbReference type="NCBI Taxonomy" id="585030"/>
    <lineage>
        <taxon>Eukaryota</taxon>
        <taxon>Fungi</taxon>
        <taxon>Dikarya</taxon>
        <taxon>Basidiomycota</taxon>
        <taxon>Agaricomycotina</taxon>
        <taxon>Agaricomycetes</taxon>
        <taxon>Agaricomycetidae</taxon>
        <taxon>Agaricales</taxon>
        <taxon>Marasmiineae</taxon>
        <taxon>Marasmiaceae</taxon>
        <taxon>Marasmius</taxon>
    </lineage>
</organism>
<comment type="caution">
    <text evidence="2">The sequence shown here is derived from an EMBL/GenBank/DDBJ whole genome shotgun (WGS) entry which is preliminary data.</text>
</comment>
<dbReference type="PANTHER" id="PTHR43157:SF31">
    <property type="entry name" value="PHOSPHATIDYLINOSITOL-GLYCAN BIOSYNTHESIS CLASS F PROTEIN"/>
    <property type="match status" value="1"/>
</dbReference>
<evidence type="ECO:0000256" key="1">
    <source>
        <dbReference type="ARBA" id="ARBA00023002"/>
    </source>
</evidence>
<sequence>MPLFNPQTDMVDLRGKVAVVTGGNYLISSRGIGYGTVLHLARAGAKVYLAARDETKANEAIAQLTREGLQPGNGEVVWLKMSLDDPREAKKAAEELMGREKRLDILVNNAGVTNYPFEKTPDGPSGMVTINYLSPFVFTETLLPLMTMTAVKEDESDVRIVNVSSIVHKMTPSPLKLEAIDDLCVEYKGKFMSGFRQYAHSKLLDIMWSKHLQRRLDAADPAVPITVITIHPGGVDTFTDTWPLQWLTKPLVRLAIKSPERGAYTSAFAAAGKTVRDERDKYRGAYLESSPVGRIATPSSEAMSEAAGEQLYTLTQLFLSGIGL</sequence>
<dbReference type="Pfam" id="PF00106">
    <property type="entry name" value="adh_short"/>
    <property type="match status" value="1"/>
</dbReference>
<dbReference type="Proteomes" id="UP001437256">
    <property type="component" value="Unassembled WGS sequence"/>
</dbReference>
<proteinExistence type="predicted"/>
<name>A0ABR3AAK8_9AGAR</name>
<keyword evidence="1" id="KW-0560">Oxidoreductase</keyword>
<keyword evidence="3" id="KW-1185">Reference proteome</keyword>
<evidence type="ECO:0000313" key="2">
    <source>
        <dbReference type="EMBL" id="KAL0069582.1"/>
    </source>
</evidence>
<dbReference type="EMBL" id="JBBXMP010000011">
    <property type="protein sequence ID" value="KAL0069582.1"/>
    <property type="molecule type" value="Genomic_DNA"/>
</dbReference>
<reference evidence="2 3" key="1">
    <citation type="submission" date="2024-05" db="EMBL/GenBank/DDBJ databases">
        <title>A draft genome resource for the thread blight pathogen Marasmius tenuissimus strain MS-2.</title>
        <authorList>
            <person name="Yulfo-Soto G.E."/>
            <person name="Baruah I.K."/>
            <person name="Amoako-Attah I."/>
            <person name="Bukari Y."/>
            <person name="Meinhardt L.W."/>
            <person name="Bailey B.A."/>
            <person name="Cohen S.P."/>
        </authorList>
    </citation>
    <scope>NUCLEOTIDE SEQUENCE [LARGE SCALE GENOMIC DNA]</scope>
    <source>
        <strain evidence="2 3">MS-2</strain>
    </source>
</reference>
<dbReference type="PRINTS" id="PR00081">
    <property type="entry name" value="GDHRDH"/>
</dbReference>
<accession>A0ABR3AAK8</accession>
<evidence type="ECO:0000313" key="3">
    <source>
        <dbReference type="Proteomes" id="UP001437256"/>
    </source>
</evidence>
<gene>
    <name evidence="2" type="ORF">AAF712_003240</name>
</gene>
<dbReference type="PANTHER" id="PTHR43157">
    <property type="entry name" value="PHOSPHATIDYLINOSITOL-GLYCAN BIOSYNTHESIS CLASS F PROTEIN-RELATED"/>
    <property type="match status" value="1"/>
</dbReference>
<dbReference type="SUPFAM" id="SSF51735">
    <property type="entry name" value="NAD(P)-binding Rossmann-fold domains"/>
    <property type="match status" value="1"/>
</dbReference>
<dbReference type="InterPro" id="IPR002347">
    <property type="entry name" value="SDR_fam"/>
</dbReference>
<evidence type="ECO:0008006" key="4">
    <source>
        <dbReference type="Google" id="ProtNLM"/>
    </source>
</evidence>
<protein>
    <recommendedName>
        <fullName evidence="4">NAD-P-binding protein</fullName>
    </recommendedName>
</protein>
<dbReference type="InterPro" id="IPR036291">
    <property type="entry name" value="NAD(P)-bd_dom_sf"/>
</dbReference>